<reference evidence="2" key="1">
    <citation type="journal article" date="2023" name="Front. Plant Sci.">
        <title>Chromosomal-level genome assembly of Melastoma candidum provides insights into trichome evolution.</title>
        <authorList>
            <person name="Zhong Y."/>
            <person name="Wu W."/>
            <person name="Sun C."/>
            <person name="Zou P."/>
            <person name="Liu Y."/>
            <person name="Dai S."/>
            <person name="Zhou R."/>
        </authorList>
    </citation>
    <scope>NUCLEOTIDE SEQUENCE [LARGE SCALE GENOMIC DNA]</scope>
</reference>
<keyword evidence="2" id="KW-1185">Reference proteome</keyword>
<accession>A0ACB9QR28</accession>
<proteinExistence type="predicted"/>
<sequence>MSSLSAAAVGEEGGIDGVAGVHLISAFLAMEPTRCLLSHAKNCGGGSVSLGSQRFIWDHCISKNYEQSHAPYVKNFVKKLLSEIESDHGEALDELYELYADYVTSIKEDDSVKGNSWTLKHISFLFPDASARLVVPLQCSLNMLEGDTGCSIWPSSLYLSELILSHPEHFSGKSCFEVGSGVGLVGVCLAQIKASRVILTDGDPSSLANLEINLKLNGITPHNQELDSVESTIVKCVHLPWELAMEYEVQDFSPDIILGADVIYDPLCLPHLVRLLTILLHPKEPSYPRHILNHKSHKTGMSSGNSMSRGTGPCSPAKSPDAYISSVIRNAETFNQFLLLADQANIAIQDITETFQPLDLLPYLQSYDRSSIRLFKLSPK</sequence>
<protein>
    <submittedName>
        <fullName evidence="1">Uncharacterized protein</fullName>
    </submittedName>
</protein>
<evidence type="ECO:0000313" key="1">
    <source>
        <dbReference type="EMBL" id="KAI4367864.1"/>
    </source>
</evidence>
<comment type="caution">
    <text evidence="1">The sequence shown here is derived from an EMBL/GenBank/DDBJ whole genome shotgun (WGS) entry which is preliminary data.</text>
</comment>
<name>A0ACB9QR28_9MYRT</name>
<organism evidence="1 2">
    <name type="scientific">Melastoma candidum</name>
    <dbReference type="NCBI Taxonomy" id="119954"/>
    <lineage>
        <taxon>Eukaryota</taxon>
        <taxon>Viridiplantae</taxon>
        <taxon>Streptophyta</taxon>
        <taxon>Embryophyta</taxon>
        <taxon>Tracheophyta</taxon>
        <taxon>Spermatophyta</taxon>
        <taxon>Magnoliopsida</taxon>
        <taxon>eudicotyledons</taxon>
        <taxon>Gunneridae</taxon>
        <taxon>Pentapetalae</taxon>
        <taxon>rosids</taxon>
        <taxon>malvids</taxon>
        <taxon>Myrtales</taxon>
        <taxon>Melastomataceae</taxon>
        <taxon>Melastomatoideae</taxon>
        <taxon>Melastomateae</taxon>
        <taxon>Melastoma</taxon>
    </lineage>
</organism>
<gene>
    <name evidence="1" type="ORF">MLD38_016487</name>
</gene>
<dbReference type="Proteomes" id="UP001057402">
    <property type="component" value="Chromosome 5"/>
</dbReference>
<dbReference type="EMBL" id="CM042884">
    <property type="protein sequence ID" value="KAI4367864.1"/>
    <property type="molecule type" value="Genomic_DNA"/>
</dbReference>
<evidence type="ECO:0000313" key="2">
    <source>
        <dbReference type="Proteomes" id="UP001057402"/>
    </source>
</evidence>